<keyword evidence="1" id="KW-0812">Transmembrane</keyword>
<feature type="transmembrane region" description="Helical" evidence="1">
    <location>
        <begin position="145"/>
        <end position="167"/>
    </location>
</feature>
<proteinExistence type="predicted"/>
<organism evidence="2 3">
    <name type="scientific">Stakelama tenebrarum</name>
    <dbReference type="NCBI Taxonomy" id="2711215"/>
    <lineage>
        <taxon>Bacteria</taxon>
        <taxon>Pseudomonadati</taxon>
        <taxon>Pseudomonadota</taxon>
        <taxon>Alphaproteobacteria</taxon>
        <taxon>Sphingomonadales</taxon>
        <taxon>Sphingomonadaceae</taxon>
        <taxon>Stakelama</taxon>
    </lineage>
</organism>
<sequence length="312" mass="34310">MDAPLPGGGVDAQKLPEASDIAGLEPIQKIRRRWPTILGAVLSVLMIAAVGRELFDTGLAGLSRVIPKSVGFWVFFLLAYLIPPTFDWFIFRKLWRIPLSGMVALHKKRISNETLIGYSGEAYFYAWARQRTKMVAAPFGAVKDVMIMSAMAGHAVTLTMLAVALPLGIELLEPDDQQTVLLAAGAVVIMTLPFIIFSRRVFSLPVPTLWWVFGMQASRIISGSVMLAFAWYFALPEVSVGMWLILVAGRLLVSRLPFLPQKETVFAAFAILMIGRGDAISELLAFTAALSLLLHALLIGCFSLFSILRKEK</sequence>
<feature type="transmembrane region" description="Helical" evidence="1">
    <location>
        <begin position="71"/>
        <end position="91"/>
    </location>
</feature>
<reference evidence="2 3" key="1">
    <citation type="submission" date="2020-02" db="EMBL/GenBank/DDBJ databases">
        <authorList>
            <person name="Zheng R.K."/>
            <person name="Sun C.M."/>
        </authorList>
    </citation>
    <scope>NUCLEOTIDE SEQUENCE [LARGE SCALE GENOMIC DNA]</scope>
    <source>
        <strain evidence="3">zrk23</strain>
    </source>
</reference>
<dbReference type="KEGG" id="spzr:G5C33_00030"/>
<protein>
    <submittedName>
        <fullName evidence="2">Uncharacterized protein</fullName>
    </submittedName>
</protein>
<dbReference type="Proteomes" id="UP000501568">
    <property type="component" value="Chromosome"/>
</dbReference>
<gene>
    <name evidence="2" type="ORF">G5C33_00030</name>
</gene>
<keyword evidence="3" id="KW-1185">Reference proteome</keyword>
<feature type="transmembrane region" description="Helical" evidence="1">
    <location>
        <begin position="179"/>
        <end position="197"/>
    </location>
</feature>
<evidence type="ECO:0000313" key="3">
    <source>
        <dbReference type="Proteomes" id="UP000501568"/>
    </source>
</evidence>
<dbReference type="AlphaFoldDB" id="A0A6G6Y9R8"/>
<feature type="transmembrane region" description="Helical" evidence="1">
    <location>
        <begin position="292"/>
        <end position="308"/>
    </location>
</feature>
<dbReference type="EMBL" id="CP049109">
    <property type="protein sequence ID" value="QIG81684.1"/>
    <property type="molecule type" value="Genomic_DNA"/>
</dbReference>
<name>A0A6G6Y9R8_9SPHN</name>
<evidence type="ECO:0000313" key="2">
    <source>
        <dbReference type="EMBL" id="QIG81684.1"/>
    </source>
</evidence>
<keyword evidence="1" id="KW-1133">Transmembrane helix</keyword>
<evidence type="ECO:0000256" key="1">
    <source>
        <dbReference type="SAM" id="Phobius"/>
    </source>
</evidence>
<keyword evidence="1" id="KW-0472">Membrane</keyword>
<feature type="transmembrane region" description="Helical" evidence="1">
    <location>
        <begin position="34"/>
        <end position="51"/>
    </location>
</feature>
<accession>A0A6G6Y9R8</accession>